<protein>
    <submittedName>
        <fullName evidence="9">Terpenoid cyclases/protein prenyltransferase alpha-alpha toroid</fullName>
    </submittedName>
</protein>
<dbReference type="AlphaFoldDB" id="A0AA39X1B6"/>
<evidence type="ECO:0000256" key="4">
    <source>
        <dbReference type="ARBA" id="ARBA00022679"/>
    </source>
</evidence>
<evidence type="ECO:0000256" key="1">
    <source>
        <dbReference type="ARBA" id="ARBA00001947"/>
    </source>
</evidence>
<comment type="cofactor">
    <cofactor evidence="1">
        <name>Zn(2+)</name>
        <dbReference type="ChEBI" id="CHEBI:29105"/>
    </cofactor>
</comment>
<keyword evidence="4" id="KW-0808">Transferase</keyword>
<keyword evidence="5" id="KW-0479">Metal-binding</keyword>
<organism evidence="9 10">
    <name type="scientific">Bombardia bombarda</name>
    <dbReference type="NCBI Taxonomy" id="252184"/>
    <lineage>
        <taxon>Eukaryota</taxon>
        <taxon>Fungi</taxon>
        <taxon>Dikarya</taxon>
        <taxon>Ascomycota</taxon>
        <taxon>Pezizomycotina</taxon>
        <taxon>Sordariomycetes</taxon>
        <taxon>Sordariomycetidae</taxon>
        <taxon>Sordariales</taxon>
        <taxon>Lasiosphaeriaceae</taxon>
        <taxon>Bombardia</taxon>
    </lineage>
</organism>
<evidence type="ECO:0000259" key="8">
    <source>
        <dbReference type="Pfam" id="PF00432"/>
    </source>
</evidence>
<dbReference type="EMBL" id="JAULSR010000003">
    <property type="protein sequence ID" value="KAK0625435.1"/>
    <property type="molecule type" value="Genomic_DNA"/>
</dbReference>
<accession>A0AA39X1B6</accession>
<evidence type="ECO:0000256" key="5">
    <source>
        <dbReference type="ARBA" id="ARBA00022723"/>
    </source>
</evidence>
<reference evidence="9" key="1">
    <citation type="submission" date="2023-06" db="EMBL/GenBank/DDBJ databases">
        <title>Genome-scale phylogeny and comparative genomics of the fungal order Sordariales.</title>
        <authorList>
            <consortium name="Lawrence Berkeley National Laboratory"/>
            <person name="Hensen N."/>
            <person name="Bonometti L."/>
            <person name="Westerberg I."/>
            <person name="Brannstrom I.O."/>
            <person name="Guillou S."/>
            <person name="Cros-Aarteil S."/>
            <person name="Calhoun S."/>
            <person name="Haridas S."/>
            <person name="Kuo A."/>
            <person name="Mondo S."/>
            <person name="Pangilinan J."/>
            <person name="Riley R."/>
            <person name="LaButti K."/>
            <person name="Andreopoulos B."/>
            <person name="Lipzen A."/>
            <person name="Chen C."/>
            <person name="Yanf M."/>
            <person name="Daum C."/>
            <person name="Ng V."/>
            <person name="Clum A."/>
            <person name="Steindorff A."/>
            <person name="Ohm R."/>
            <person name="Martin F."/>
            <person name="Silar P."/>
            <person name="Natvig D."/>
            <person name="Lalanne C."/>
            <person name="Gautier V."/>
            <person name="Ament-velasquez S.L."/>
            <person name="Kruys A."/>
            <person name="Hutchinson M.I."/>
            <person name="Powell A.J."/>
            <person name="Barry K."/>
            <person name="Miller A.N."/>
            <person name="Grigoriev I.V."/>
            <person name="Debuchy R."/>
            <person name="Gladieux P."/>
            <person name="Thoren M.H."/>
            <person name="Johannesson H."/>
        </authorList>
    </citation>
    <scope>NUCLEOTIDE SEQUENCE</scope>
    <source>
        <strain evidence="9">SMH3391-2</strain>
    </source>
</reference>
<keyword evidence="10" id="KW-1185">Reference proteome</keyword>
<dbReference type="PANTHER" id="PTHR11774">
    <property type="entry name" value="GERANYLGERANYL TRANSFERASE TYPE BETA SUBUNIT"/>
    <property type="match status" value="1"/>
</dbReference>
<comment type="similarity">
    <text evidence="2">Belongs to the protein prenyltransferase subunit beta family.</text>
</comment>
<evidence type="ECO:0000313" key="10">
    <source>
        <dbReference type="Proteomes" id="UP001174934"/>
    </source>
</evidence>
<keyword evidence="7" id="KW-0862">Zinc</keyword>
<dbReference type="Proteomes" id="UP001174934">
    <property type="component" value="Unassembled WGS sequence"/>
</dbReference>
<name>A0AA39X1B6_9PEZI</name>
<dbReference type="SUPFAM" id="SSF48239">
    <property type="entry name" value="Terpenoid cyclases/Protein prenyltransferases"/>
    <property type="match status" value="1"/>
</dbReference>
<dbReference type="GO" id="GO:0005953">
    <property type="term" value="C:CAAX-protein geranylgeranyltransferase complex"/>
    <property type="evidence" value="ECO:0007669"/>
    <property type="project" value="TreeGrafter"/>
</dbReference>
<dbReference type="PANTHER" id="PTHR11774:SF4">
    <property type="entry name" value="GERANYLGERANYL TRANSFERASE TYPE-1 SUBUNIT BETA"/>
    <property type="match status" value="1"/>
</dbReference>
<evidence type="ECO:0000256" key="7">
    <source>
        <dbReference type="ARBA" id="ARBA00022833"/>
    </source>
</evidence>
<dbReference type="InterPro" id="IPR008930">
    <property type="entry name" value="Terpenoid_cyclase/PrenylTrfase"/>
</dbReference>
<dbReference type="Pfam" id="PF00432">
    <property type="entry name" value="Prenyltrans"/>
    <property type="match status" value="1"/>
</dbReference>
<dbReference type="GO" id="GO:0046872">
    <property type="term" value="F:metal ion binding"/>
    <property type="evidence" value="ECO:0007669"/>
    <property type="project" value="UniProtKB-KW"/>
</dbReference>
<evidence type="ECO:0000313" key="9">
    <source>
        <dbReference type="EMBL" id="KAK0625435.1"/>
    </source>
</evidence>
<evidence type="ECO:0000256" key="6">
    <source>
        <dbReference type="ARBA" id="ARBA00022737"/>
    </source>
</evidence>
<evidence type="ECO:0000256" key="2">
    <source>
        <dbReference type="ARBA" id="ARBA00010497"/>
    </source>
</evidence>
<sequence>MADSAAPGESEPSLNVEQHLKYWKRCLRSPLPHVYLGNEGNRMALAYFIINSISILSPPRTEPATGDQPKSPPLITSEERRRMREWVLAHQHPGGGFSGTSSLVFPLHDYEEWDFDADAPTQEGSGLANIAATLFALQLLALLVDDEEDEETAEGAFRGVDRVQTLRWLKKLQRPDGSFGEVLMKMPGHGWFIGGGYDMRYCYIAAAVRWMLRGDVQQGQPGWVEDFDTVGFTKYILRSQTYDGGFAGSSQDEPHAGYAYCAISALSLLDRPLEGSPALHPSKILRVGIRSMPALTHWLASRQFVYLEPPATQNEEEEDDPVNFLLPSSLDDLALDDKLQHFAFNGRCNKVADTCYCWWVCAALANLGCMDAMVQRGPSRRFLLDKMQHMIGGFGKYPGSPPDLYHGCFGLMILGVMGESGIREVDSALAVPVETVKRMEKARRGLLRRAGEEGKPGAFGREMVELGLELCGERPGWLVAVGR</sequence>
<proteinExistence type="inferred from homology"/>
<dbReference type="InterPro" id="IPR001330">
    <property type="entry name" value="Prenyltrans"/>
</dbReference>
<gene>
    <name evidence="9" type="ORF">B0T17DRAFT_492700</name>
</gene>
<feature type="domain" description="Prenyltransferase alpha-alpha toroid" evidence="8">
    <location>
        <begin position="14"/>
        <end position="431"/>
    </location>
</feature>
<keyword evidence="3" id="KW-0637">Prenyltransferase</keyword>
<evidence type="ECO:0000256" key="3">
    <source>
        <dbReference type="ARBA" id="ARBA00022602"/>
    </source>
</evidence>
<dbReference type="GO" id="GO:0004662">
    <property type="term" value="F:CAAX-protein geranylgeranyltransferase activity"/>
    <property type="evidence" value="ECO:0007669"/>
    <property type="project" value="TreeGrafter"/>
</dbReference>
<dbReference type="InterPro" id="IPR045089">
    <property type="entry name" value="PGGT1B-like"/>
</dbReference>
<comment type="caution">
    <text evidence="9">The sequence shown here is derived from an EMBL/GenBank/DDBJ whole genome shotgun (WGS) entry which is preliminary data.</text>
</comment>
<dbReference type="Gene3D" id="1.50.10.20">
    <property type="match status" value="1"/>
</dbReference>
<keyword evidence="6" id="KW-0677">Repeat</keyword>